<dbReference type="Proteomes" id="UP000324800">
    <property type="component" value="Unassembled WGS sequence"/>
</dbReference>
<organism evidence="1 2">
    <name type="scientific">Streblomastix strix</name>
    <dbReference type="NCBI Taxonomy" id="222440"/>
    <lineage>
        <taxon>Eukaryota</taxon>
        <taxon>Metamonada</taxon>
        <taxon>Preaxostyla</taxon>
        <taxon>Oxymonadida</taxon>
        <taxon>Streblomastigidae</taxon>
        <taxon>Streblomastix</taxon>
    </lineage>
</organism>
<name>A0A5J4U7T2_9EUKA</name>
<reference evidence="1 2" key="1">
    <citation type="submission" date="2019-03" db="EMBL/GenBank/DDBJ databases">
        <title>Single cell metagenomics reveals metabolic interactions within the superorganism composed of flagellate Streblomastix strix and complex community of Bacteroidetes bacteria on its surface.</title>
        <authorList>
            <person name="Treitli S.C."/>
            <person name="Kolisko M."/>
            <person name="Husnik F."/>
            <person name="Keeling P."/>
            <person name="Hampl V."/>
        </authorList>
    </citation>
    <scope>NUCLEOTIDE SEQUENCE [LARGE SCALE GENOMIC DNA]</scope>
    <source>
        <strain evidence="1">ST1C</strain>
    </source>
</reference>
<protein>
    <submittedName>
        <fullName evidence="1">Uncharacterized protein</fullName>
    </submittedName>
</protein>
<dbReference type="AlphaFoldDB" id="A0A5J4U7T2"/>
<gene>
    <name evidence="1" type="ORF">EZS28_038201</name>
</gene>
<sequence>MIEKLNLLRSINQLTIFKLGNHSNQEVDRLRRNIRYNSISYLWKIQFYGDAQDIADLVNVQYGKVICISFSSAGGIGEENDEQIRNGLYHINNFIREQHVGRYFRQPSFQPLPLLARMTEEQMEEEGALEEMEAQMNNNGYYGTIKDTANNAKVETLNHFIQW</sequence>
<evidence type="ECO:0000313" key="1">
    <source>
        <dbReference type="EMBL" id="KAA6366273.1"/>
    </source>
</evidence>
<accession>A0A5J4U7T2</accession>
<dbReference type="EMBL" id="SNRW01019559">
    <property type="protein sequence ID" value="KAA6366273.1"/>
    <property type="molecule type" value="Genomic_DNA"/>
</dbReference>
<proteinExistence type="predicted"/>
<comment type="caution">
    <text evidence="1">The sequence shown here is derived from an EMBL/GenBank/DDBJ whole genome shotgun (WGS) entry which is preliminary data.</text>
</comment>
<evidence type="ECO:0000313" key="2">
    <source>
        <dbReference type="Proteomes" id="UP000324800"/>
    </source>
</evidence>